<protein>
    <submittedName>
        <fullName evidence="2">Uncharacterized protein</fullName>
    </submittedName>
</protein>
<feature type="compositionally biased region" description="Basic and acidic residues" evidence="1">
    <location>
        <begin position="1"/>
        <end position="10"/>
    </location>
</feature>
<feature type="non-terminal residue" evidence="2">
    <location>
        <position position="1"/>
    </location>
</feature>
<comment type="caution">
    <text evidence="2">The sequence shown here is derived from an EMBL/GenBank/DDBJ whole genome shotgun (WGS) entry which is preliminary data.</text>
</comment>
<reference evidence="2 3" key="1">
    <citation type="submission" date="2020-04" db="EMBL/GenBank/DDBJ databases">
        <title>Perkinsus olseni comparative genomics.</title>
        <authorList>
            <person name="Bogema D.R."/>
        </authorList>
    </citation>
    <scope>NUCLEOTIDE SEQUENCE [LARGE SCALE GENOMIC DNA]</scope>
    <source>
        <strain evidence="2 3">ATCC PRA-207</strain>
    </source>
</reference>
<organism evidence="2 3">
    <name type="scientific">Perkinsus olseni</name>
    <name type="common">Perkinsus atlanticus</name>
    <dbReference type="NCBI Taxonomy" id="32597"/>
    <lineage>
        <taxon>Eukaryota</taxon>
        <taxon>Sar</taxon>
        <taxon>Alveolata</taxon>
        <taxon>Perkinsozoa</taxon>
        <taxon>Perkinsea</taxon>
        <taxon>Perkinsida</taxon>
        <taxon>Perkinsidae</taxon>
        <taxon>Perkinsus</taxon>
    </lineage>
</organism>
<name>A0A7J6QKQ5_PEROL</name>
<keyword evidence="3" id="KW-1185">Reference proteome</keyword>
<feature type="non-terminal residue" evidence="2">
    <location>
        <position position="133"/>
    </location>
</feature>
<dbReference type="Proteomes" id="UP000553632">
    <property type="component" value="Unassembled WGS sequence"/>
</dbReference>
<evidence type="ECO:0000313" key="3">
    <source>
        <dbReference type="Proteomes" id="UP000553632"/>
    </source>
</evidence>
<evidence type="ECO:0000313" key="2">
    <source>
        <dbReference type="EMBL" id="KAF4708731.1"/>
    </source>
</evidence>
<evidence type="ECO:0000256" key="1">
    <source>
        <dbReference type="SAM" id="MobiDB-lite"/>
    </source>
</evidence>
<feature type="region of interest" description="Disordered" evidence="1">
    <location>
        <begin position="1"/>
        <end position="33"/>
    </location>
</feature>
<proteinExistence type="predicted"/>
<dbReference type="EMBL" id="JABANO010032345">
    <property type="protein sequence ID" value="KAF4708731.1"/>
    <property type="molecule type" value="Genomic_DNA"/>
</dbReference>
<dbReference type="AlphaFoldDB" id="A0A7J6QKQ5"/>
<gene>
    <name evidence="2" type="ORF">FOZ63_002218</name>
</gene>
<sequence>QHPVGQHREQQQQQQIHHAAPSQNLAELDDDSGDSDYASRAYNINDVAQLMFFAFSASLSAAVNQDHCSPTRAFSKKSREKLSSRCVLAYQLGVLDSSVRLVEALLATVYFGSPDGAAMDASKRFLGLLSLSA</sequence>
<accession>A0A7J6QKQ5</accession>